<dbReference type="Pfam" id="PF06116">
    <property type="entry name" value="RinB"/>
    <property type="match status" value="1"/>
</dbReference>
<gene>
    <name evidence="1" type="ORF">FOB69_01825</name>
</gene>
<name>A0A6N0I1Q0_STAHO</name>
<accession>A0A6N0I1Q0</accession>
<dbReference type="GO" id="GO:0006355">
    <property type="term" value="P:regulation of DNA-templated transcription"/>
    <property type="evidence" value="ECO:0007669"/>
    <property type="project" value="InterPro"/>
</dbReference>
<organism evidence="1 2">
    <name type="scientific">Staphylococcus hominis</name>
    <dbReference type="NCBI Taxonomy" id="1290"/>
    <lineage>
        <taxon>Bacteria</taxon>
        <taxon>Bacillati</taxon>
        <taxon>Bacillota</taxon>
        <taxon>Bacilli</taxon>
        <taxon>Bacillales</taxon>
        <taxon>Staphylococcaceae</taxon>
        <taxon>Staphylococcus</taxon>
    </lineage>
</organism>
<evidence type="ECO:0000313" key="1">
    <source>
        <dbReference type="EMBL" id="QKQ28550.1"/>
    </source>
</evidence>
<dbReference type="RefSeq" id="WP_145475434.1">
    <property type="nucleotide sequence ID" value="NZ_JALCVN010000001.1"/>
</dbReference>
<dbReference type="Proteomes" id="UP000509636">
    <property type="component" value="Chromosome"/>
</dbReference>
<reference evidence="1 2" key="1">
    <citation type="submission" date="2019-09" db="EMBL/GenBank/DDBJ databases">
        <title>FDA dAtabase for Regulatory Grade micrObial Sequences (FDA-ARGOS): Supporting development and validation of Infectious Disease Dx tests.</title>
        <authorList>
            <person name="Sciortino C."/>
            <person name="Tallon L."/>
            <person name="Sadzewicz L."/>
            <person name="Vavikolanu K."/>
            <person name="Mehta A."/>
            <person name="Aluvathingal J."/>
            <person name="Nadendla S."/>
            <person name="Nandy P."/>
            <person name="Geyer C."/>
            <person name="Yan Y."/>
            <person name="Sichtig H."/>
        </authorList>
    </citation>
    <scope>NUCLEOTIDE SEQUENCE [LARGE SCALE GENOMIC DNA]</scope>
    <source>
        <strain evidence="1 2">FDAARGOS_661</strain>
    </source>
</reference>
<dbReference type="InterPro" id="IPR009300">
    <property type="entry name" value="Transcription_activator_RinB"/>
</dbReference>
<dbReference type="AlphaFoldDB" id="A0A6N0I1Q0"/>
<evidence type="ECO:0000313" key="2">
    <source>
        <dbReference type="Proteomes" id="UP000509636"/>
    </source>
</evidence>
<protein>
    <submittedName>
        <fullName evidence="1">Regulator</fullName>
    </submittedName>
</protein>
<dbReference type="NCBIfam" id="NF047427">
    <property type="entry name" value="phage_activ_RinB"/>
    <property type="match status" value="1"/>
</dbReference>
<dbReference type="EMBL" id="CP054550">
    <property type="protein sequence ID" value="QKQ28550.1"/>
    <property type="molecule type" value="Genomic_DNA"/>
</dbReference>
<sequence length="60" mass="7096">MIKRILKIWFIIAVYELSKYITNELIVMLQSEDDIDTAPNDYALETDQYDLNRIKAEVSE</sequence>
<proteinExistence type="predicted"/>